<dbReference type="SUPFAM" id="SSF51735">
    <property type="entry name" value="NAD(P)-binding Rossmann-fold domains"/>
    <property type="match status" value="1"/>
</dbReference>
<keyword evidence="7" id="KW-0963">Cytoplasm</keyword>
<feature type="binding site" evidence="7">
    <location>
        <position position="63"/>
    </location>
    <ligand>
        <name>NADPH</name>
        <dbReference type="ChEBI" id="CHEBI:57783"/>
    </ligand>
</feature>
<evidence type="ECO:0000256" key="6">
    <source>
        <dbReference type="ARBA" id="ARBA00023264"/>
    </source>
</evidence>
<keyword evidence="7" id="KW-0547">Nucleotide-binding</keyword>
<comment type="catalytic activity">
    <reaction evidence="7 9">
        <text>sn-glycerol 3-phosphate + NADP(+) = dihydroxyacetone phosphate + NADPH + H(+)</text>
        <dbReference type="Rhea" id="RHEA:11096"/>
        <dbReference type="ChEBI" id="CHEBI:15378"/>
        <dbReference type="ChEBI" id="CHEBI:57597"/>
        <dbReference type="ChEBI" id="CHEBI:57642"/>
        <dbReference type="ChEBI" id="CHEBI:57783"/>
        <dbReference type="ChEBI" id="CHEBI:58349"/>
        <dbReference type="EC" id="1.1.1.94"/>
    </reaction>
</comment>
<evidence type="ECO:0000313" key="13">
    <source>
        <dbReference type="Proteomes" id="UP000753724"/>
    </source>
</evidence>
<comment type="catalytic activity">
    <reaction evidence="7">
        <text>sn-glycerol 3-phosphate + NAD(+) = dihydroxyacetone phosphate + NADH + H(+)</text>
        <dbReference type="Rhea" id="RHEA:11092"/>
        <dbReference type="ChEBI" id="CHEBI:15378"/>
        <dbReference type="ChEBI" id="CHEBI:57540"/>
        <dbReference type="ChEBI" id="CHEBI:57597"/>
        <dbReference type="ChEBI" id="CHEBI:57642"/>
        <dbReference type="ChEBI" id="CHEBI:57945"/>
        <dbReference type="EC" id="1.1.1.94"/>
    </reaction>
</comment>
<feature type="binding site" evidence="7">
    <location>
        <position position="269"/>
    </location>
    <ligand>
        <name>sn-glycerol 3-phosphate</name>
        <dbReference type="ChEBI" id="CHEBI:57597"/>
    </ligand>
</feature>
<evidence type="ECO:0000256" key="7">
    <source>
        <dbReference type="HAMAP-Rule" id="MF_00394"/>
    </source>
</evidence>
<keyword evidence="2 7" id="KW-0444">Lipid biosynthesis</keyword>
<feature type="active site" description="Proton acceptor" evidence="7">
    <location>
        <position position="204"/>
    </location>
</feature>
<feature type="binding site" evidence="7">
    <location>
        <position position="292"/>
    </location>
    <ligand>
        <name>NADPH</name>
        <dbReference type="ChEBI" id="CHEBI:57783"/>
    </ligand>
</feature>
<dbReference type="GO" id="GO:0047952">
    <property type="term" value="F:glycerol-3-phosphate dehydrogenase [NAD(P)+] activity"/>
    <property type="evidence" value="ECO:0007669"/>
    <property type="project" value="UniProtKB-EC"/>
</dbReference>
<dbReference type="InterPro" id="IPR008927">
    <property type="entry name" value="6-PGluconate_DH-like_C_sf"/>
</dbReference>
<feature type="binding site" evidence="7">
    <location>
        <position position="294"/>
    </location>
    <ligand>
        <name>NADPH</name>
        <dbReference type="ChEBI" id="CHEBI:57783"/>
    </ligand>
</feature>
<comment type="caution">
    <text evidence="7">Lacks conserved residue(s) required for the propagation of feature annotation.</text>
</comment>
<sequence>MSGGQNATIGAGAPLAPVGVIGAGAWGTALACMLASDGTPVRLWAREGALVDEINQTRRNTPYLPDATIPPSVTATTAMADLADLATVLVVCPAQHVGSVLAQLPPRAGGAPRDLVLCAKGIEAGTGRLMADVARAAVPDARIAVASGPTFAREVALGMPTAITLACSGGQDQWQRLAPVIARPAFRPYYSDDVVGAEIGGAVKNVLAIACGVVEGLGLGENARAALIARGFAEMSRFGLSRGGRAETFAGLCGMGDLVLTCASTASRNYSLGRALGQGQSAQQALAGKATVAEGAHTAPVLRDLARAAGLAMPIVEAVCSLLEGSAPAHAVVAQLLARPLRAETGMAGGAA</sequence>
<dbReference type="InterPro" id="IPR036291">
    <property type="entry name" value="NAD(P)-bd_dom_sf"/>
</dbReference>
<proteinExistence type="inferred from homology"/>
<feature type="binding site" evidence="7">
    <location>
        <position position="267"/>
    </location>
    <ligand>
        <name>sn-glycerol 3-phosphate</name>
        <dbReference type="ChEBI" id="CHEBI:57597"/>
    </ligand>
</feature>
<dbReference type="PANTHER" id="PTHR11728">
    <property type="entry name" value="GLYCEROL-3-PHOSPHATE DEHYDROGENASE"/>
    <property type="match status" value="1"/>
</dbReference>
<dbReference type="PANTHER" id="PTHR11728:SF1">
    <property type="entry name" value="GLYCEROL-3-PHOSPHATE DEHYDROGENASE [NAD(+)] 2, CHLOROPLASTIC"/>
    <property type="match status" value="1"/>
</dbReference>
<dbReference type="InterPro" id="IPR011128">
    <property type="entry name" value="G3P_DH_NAD-dep_N"/>
</dbReference>
<evidence type="ECO:0000256" key="8">
    <source>
        <dbReference type="RuleBase" id="RU000437"/>
    </source>
</evidence>
<feature type="binding site" evidence="7">
    <location>
        <position position="148"/>
    </location>
    <ligand>
        <name>sn-glycerol 3-phosphate</name>
        <dbReference type="ChEBI" id="CHEBI:57597"/>
    </ligand>
</feature>
<organism evidence="12 13">
    <name type="scientific">Novosphingobium ovatum</name>
    <dbReference type="NCBI Taxonomy" id="1908523"/>
    <lineage>
        <taxon>Bacteria</taxon>
        <taxon>Pseudomonadati</taxon>
        <taxon>Pseudomonadota</taxon>
        <taxon>Alphaproteobacteria</taxon>
        <taxon>Sphingomonadales</taxon>
        <taxon>Sphingomonadaceae</taxon>
        <taxon>Novosphingobium</taxon>
    </lineage>
</organism>
<comment type="pathway">
    <text evidence="7">Membrane lipid metabolism; glycerophospholipid metabolism.</text>
</comment>
<comment type="function">
    <text evidence="7">Catalyzes the reduction of the glycolytic intermediate dihydroxyacetone phosphate (DHAP) to sn-glycerol 3-phosphate (G3P), the key precursor for phospholipid synthesis.</text>
</comment>
<feature type="binding site" evidence="7">
    <location>
        <position position="152"/>
    </location>
    <ligand>
        <name>NADPH</name>
        <dbReference type="ChEBI" id="CHEBI:57783"/>
    </ligand>
</feature>
<keyword evidence="5 7" id="KW-0594">Phospholipid biosynthesis</keyword>
<dbReference type="Gene3D" id="3.40.50.720">
    <property type="entry name" value="NAD(P)-binding Rossmann-like Domain"/>
    <property type="match status" value="1"/>
</dbReference>
<evidence type="ECO:0000259" key="11">
    <source>
        <dbReference type="Pfam" id="PF07479"/>
    </source>
</evidence>
<dbReference type="NCBIfam" id="NF000942">
    <property type="entry name" value="PRK00094.1-4"/>
    <property type="match status" value="1"/>
</dbReference>
<accession>A0ABW9XFZ3</accession>
<dbReference type="RefSeq" id="WP_161719554.1">
    <property type="nucleotide sequence ID" value="NZ_JAAAPO010000005.1"/>
</dbReference>
<keyword evidence="4 7" id="KW-0443">Lipid metabolism</keyword>
<evidence type="ECO:0000256" key="4">
    <source>
        <dbReference type="ARBA" id="ARBA00023098"/>
    </source>
</evidence>
<dbReference type="EMBL" id="JAAAPO010000005">
    <property type="protein sequence ID" value="NBC37464.1"/>
    <property type="molecule type" value="Genomic_DNA"/>
</dbReference>
<dbReference type="InterPro" id="IPR006168">
    <property type="entry name" value="G3P_DH_NAD-dep"/>
</dbReference>
<feature type="binding site" evidence="7">
    <location>
        <position position="268"/>
    </location>
    <ligand>
        <name>sn-glycerol 3-phosphate</name>
        <dbReference type="ChEBI" id="CHEBI:57597"/>
    </ligand>
</feature>
<dbReference type="PRINTS" id="PR00077">
    <property type="entry name" value="GPDHDRGNASE"/>
</dbReference>
<dbReference type="SUPFAM" id="SSF48179">
    <property type="entry name" value="6-phosphogluconate dehydrogenase C-terminal domain-like"/>
    <property type="match status" value="1"/>
</dbReference>
<feature type="binding site" evidence="7">
    <location>
        <position position="26"/>
    </location>
    <ligand>
        <name>NADPH</name>
        <dbReference type="ChEBI" id="CHEBI:57783"/>
    </ligand>
</feature>
<dbReference type="InterPro" id="IPR006109">
    <property type="entry name" value="G3P_DH_NAD-dep_C"/>
</dbReference>
<feature type="binding site" evidence="7">
    <location>
        <position position="268"/>
    </location>
    <ligand>
        <name>NADPH</name>
        <dbReference type="ChEBI" id="CHEBI:57783"/>
    </ligand>
</feature>
<feature type="binding site" evidence="7">
    <location>
        <position position="46"/>
    </location>
    <ligand>
        <name>NADPH</name>
        <dbReference type="ChEBI" id="CHEBI:57783"/>
    </ligand>
</feature>
<dbReference type="Pfam" id="PF07479">
    <property type="entry name" value="NAD_Gly3P_dh_C"/>
    <property type="match status" value="1"/>
</dbReference>
<gene>
    <name evidence="7" type="primary">gpsA</name>
    <name evidence="12" type="ORF">GTZ99_12990</name>
</gene>
<evidence type="ECO:0000256" key="9">
    <source>
        <dbReference type="RuleBase" id="RU000439"/>
    </source>
</evidence>
<dbReference type="PIRSF" id="PIRSF000114">
    <property type="entry name" value="Glycerol-3-P_dh"/>
    <property type="match status" value="1"/>
</dbReference>
<comment type="similarity">
    <text evidence="1 7 8">Belongs to the NAD-dependent glycerol-3-phosphate dehydrogenase family.</text>
</comment>
<feature type="domain" description="Glycerol-3-phosphate dehydrogenase NAD-dependent C-terminal" evidence="11">
    <location>
        <begin position="193"/>
        <end position="333"/>
    </location>
</feature>
<comment type="caution">
    <text evidence="12">The sequence shown here is derived from an EMBL/GenBank/DDBJ whole genome shotgun (WGS) entry which is preliminary data.</text>
</comment>
<evidence type="ECO:0000313" key="12">
    <source>
        <dbReference type="EMBL" id="NBC37464.1"/>
    </source>
</evidence>
<keyword evidence="7 8" id="KW-0520">NAD</keyword>
<keyword evidence="7" id="KW-0521">NADP</keyword>
<feature type="binding site" evidence="7">
    <location>
        <position position="120"/>
    </location>
    <ligand>
        <name>NADPH</name>
        <dbReference type="ChEBI" id="CHEBI:57783"/>
    </ligand>
</feature>
<dbReference type="EC" id="1.1.1.94" evidence="7"/>
<feature type="binding site" evidence="7">
    <location>
        <position position="257"/>
    </location>
    <ligand>
        <name>sn-glycerol 3-phosphate</name>
        <dbReference type="ChEBI" id="CHEBI:57597"/>
    </ligand>
</feature>
<reference evidence="13" key="1">
    <citation type="submission" date="2020-01" db="EMBL/GenBank/DDBJ databases">
        <title>Sphingomonas sp. strain CSW-10.</title>
        <authorList>
            <person name="Chen W.-M."/>
        </authorList>
    </citation>
    <scope>NUCLEOTIDE SEQUENCE [LARGE SCALE GENOMIC DNA]</scope>
    <source>
        <strain evidence="13">FSY-8</strain>
    </source>
</reference>
<keyword evidence="13" id="KW-1185">Reference proteome</keyword>
<dbReference type="NCBIfam" id="NF000940">
    <property type="entry name" value="PRK00094.1-2"/>
    <property type="match status" value="1"/>
</dbReference>
<evidence type="ECO:0000256" key="5">
    <source>
        <dbReference type="ARBA" id="ARBA00023209"/>
    </source>
</evidence>
<keyword evidence="3 7" id="KW-0560">Oxidoreductase</keyword>
<keyword evidence="6 7" id="KW-1208">Phospholipid metabolism</keyword>
<dbReference type="Proteomes" id="UP000753724">
    <property type="component" value="Unassembled WGS sequence"/>
</dbReference>
<evidence type="ECO:0000256" key="2">
    <source>
        <dbReference type="ARBA" id="ARBA00022516"/>
    </source>
</evidence>
<comment type="subcellular location">
    <subcellularLocation>
        <location evidence="7">Cytoplasm</location>
    </subcellularLocation>
</comment>
<dbReference type="PROSITE" id="PS00957">
    <property type="entry name" value="NAD_G3PDH"/>
    <property type="match status" value="1"/>
</dbReference>
<dbReference type="InterPro" id="IPR013328">
    <property type="entry name" value="6PGD_dom2"/>
</dbReference>
<feature type="domain" description="Glycerol-3-phosphate dehydrogenase NAD-dependent N-terminal" evidence="10">
    <location>
        <begin position="18"/>
        <end position="168"/>
    </location>
</feature>
<name>A0ABW9XFZ3_9SPHN</name>
<evidence type="ECO:0000256" key="3">
    <source>
        <dbReference type="ARBA" id="ARBA00023002"/>
    </source>
</evidence>
<protein>
    <recommendedName>
        <fullName evidence="7">Glycerol-3-phosphate dehydrogenase [NAD(P)+]</fullName>
        <ecNumber evidence="7">1.1.1.94</ecNumber>
    </recommendedName>
    <alternativeName>
        <fullName evidence="7">NAD(P)(+)-dependent glycerol-3-phosphate dehydrogenase</fullName>
    </alternativeName>
    <alternativeName>
        <fullName evidence="7">NAD(P)H-dependent dihydroxyacetone-phosphate reductase</fullName>
    </alternativeName>
</protein>
<dbReference type="Pfam" id="PF01210">
    <property type="entry name" value="NAD_Gly3P_dh_N"/>
    <property type="match status" value="1"/>
</dbReference>
<dbReference type="HAMAP" id="MF_00394">
    <property type="entry name" value="NAD_Glyc3P_dehydrog"/>
    <property type="match status" value="1"/>
</dbReference>
<feature type="binding site" evidence="7">
    <location>
        <position position="204"/>
    </location>
    <ligand>
        <name>sn-glycerol 3-phosphate</name>
        <dbReference type="ChEBI" id="CHEBI:57597"/>
    </ligand>
</feature>
<evidence type="ECO:0000259" key="10">
    <source>
        <dbReference type="Pfam" id="PF01210"/>
    </source>
</evidence>
<feature type="binding site" evidence="7">
    <location>
        <position position="150"/>
    </location>
    <ligand>
        <name>sn-glycerol 3-phosphate</name>
        <dbReference type="ChEBI" id="CHEBI:57597"/>
    </ligand>
</feature>
<feature type="binding site" evidence="7">
    <location>
        <position position="120"/>
    </location>
    <ligand>
        <name>sn-glycerol 3-phosphate</name>
        <dbReference type="ChEBI" id="CHEBI:57597"/>
    </ligand>
</feature>
<dbReference type="Gene3D" id="1.10.1040.10">
    <property type="entry name" value="N-(1-d-carboxylethyl)-l-norvaline Dehydrogenase, domain 2"/>
    <property type="match status" value="1"/>
</dbReference>
<evidence type="ECO:0000256" key="1">
    <source>
        <dbReference type="ARBA" id="ARBA00011009"/>
    </source>
</evidence>